<organism evidence="1 2">
    <name type="scientific">Synaphobranchus kaupii</name>
    <name type="common">Kaup's arrowtooth eel</name>
    <dbReference type="NCBI Taxonomy" id="118154"/>
    <lineage>
        <taxon>Eukaryota</taxon>
        <taxon>Metazoa</taxon>
        <taxon>Chordata</taxon>
        <taxon>Craniata</taxon>
        <taxon>Vertebrata</taxon>
        <taxon>Euteleostomi</taxon>
        <taxon>Actinopterygii</taxon>
        <taxon>Neopterygii</taxon>
        <taxon>Teleostei</taxon>
        <taxon>Anguilliformes</taxon>
        <taxon>Synaphobranchidae</taxon>
        <taxon>Synaphobranchus</taxon>
    </lineage>
</organism>
<dbReference type="EMBL" id="JAINUF010000011">
    <property type="protein sequence ID" value="KAJ8346811.1"/>
    <property type="molecule type" value="Genomic_DNA"/>
</dbReference>
<dbReference type="AlphaFoldDB" id="A0A9Q1INS3"/>
<name>A0A9Q1INS3_SYNKA</name>
<gene>
    <name evidence="1" type="ORF">SKAU_G00282120</name>
</gene>
<comment type="caution">
    <text evidence="1">The sequence shown here is derived from an EMBL/GenBank/DDBJ whole genome shotgun (WGS) entry which is preliminary data.</text>
</comment>
<reference evidence="1" key="1">
    <citation type="journal article" date="2023" name="Science">
        <title>Genome structures resolve the early diversification of teleost fishes.</title>
        <authorList>
            <person name="Parey E."/>
            <person name="Louis A."/>
            <person name="Montfort J."/>
            <person name="Bouchez O."/>
            <person name="Roques C."/>
            <person name="Iampietro C."/>
            <person name="Lluch J."/>
            <person name="Castinel A."/>
            <person name="Donnadieu C."/>
            <person name="Desvignes T."/>
            <person name="Floi Bucao C."/>
            <person name="Jouanno E."/>
            <person name="Wen M."/>
            <person name="Mejri S."/>
            <person name="Dirks R."/>
            <person name="Jansen H."/>
            <person name="Henkel C."/>
            <person name="Chen W.J."/>
            <person name="Zahm M."/>
            <person name="Cabau C."/>
            <person name="Klopp C."/>
            <person name="Thompson A.W."/>
            <person name="Robinson-Rechavi M."/>
            <person name="Braasch I."/>
            <person name="Lecointre G."/>
            <person name="Bobe J."/>
            <person name="Postlethwait J.H."/>
            <person name="Berthelot C."/>
            <person name="Roest Crollius H."/>
            <person name="Guiguen Y."/>
        </authorList>
    </citation>
    <scope>NUCLEOTIDE SEQUENCE</scope>
    <source>
        <strain evidence="1">WJC10195</strain>
    </source>
</reference>
<sequence>MGNKLQIKEDERLIDSLVTPALARTSVGELDDVVPHPAAALTQAEDPWTRRDPRSWSALHYAQQSLGLSGWTPPHDRQLSNRLTILDEMEGSSVTGSPSPTVRRVKPRAISAQLGVLIFGLQPTLRAMSPRLHH</sequence>
<proteinExistence type="predicted"/>
<evidence type="ECO:0000313" key="1">
    <source>
        <dbReference type="EMBL" id="KAJ8346811.1"/>
    </source>
</evidence>
<dbReference type="Proteomes" id="UP001152622">
    <property type="component" value="Chromosome 11"/>
</dbReference>
<accession>A0A9Q1INS3</accession>
<protein>
    <submittedName>
        <fullName evidence="1">Uncharacterized protein</fullName>
    </submittedName>
</protein>
<keyword evidence="2" id="KW-1185">Reference proteome</keyword>
<evidence type="ECO:0000313" key="2">
    <source>
        <dbReference type="Proteomes" id="UP001152622"/>
    </source>
</evidence>